<keyword evidence="2" id="KW-0813">Transport</keyword>
<feature type="transmembrane region" description="Helical" evidence="7">
    <location>
        <begin position="169"/>
        <end position="189"/>
    </location>
</feature>
<evidence type="ECO:0000256" key="6">
    <source>
        <dbReference type="SAM" id="MobiDB-lite"/>
    </source>
</evidence>
<evidence type="ECO:0000313" key="9">
    <source>
        <dbReference type="EMBL" id="KAH7109445.1"/>
    </source>
</evidence>
<name>A0A9P9I7H5_9PLEO</name>
<dbReference type="GO" id="GO:0016020">
    <property type="term" value="C:membrane"/>
    <property type="evidence" value="ECO:0007669"/>
    <property type="project" value="UniProtKB-SubCell"/>
</dbReference>
<dbReference type="Pfam" id="PF07690">
    <property type="entry name" value="MFS_1"/>
    <property type="match status" value="1"/>
</dbReference>
<evidence type="ECO:0000256" key="5">
    <source>
        <dbReference type="ARBA" id="ARBA00023136"/>
    </source>
</evidence>
<dbReference type="AlphaFoldDB" id="A0A9P9I7H5"/>
<protein>
    <submittedName>
        <fullName evidence="9">Major facilitator superfamily domain-containing protein</fullName>
    </submittedName>
</protein>
<organism evidence="9 10">
    <name type="scientific">Dendryphion nanum</name>
    <dbReference type="NCBI Taxonomy" id="256645"/>
    <lineage>
        <taxon>Eukaryota</taxon>
        <taxon>Fungi</taxon>
        <taxon>Dikarya</taxon>
        <taxon>Ascomycota</taxon>
        <taxon>Pezizomycotina</taxon>
        <taxon>Dothideomycetes</taxon>
        <taxon>Pleosporomycetidae</taxon>
        <taxon>Pleosporales</taxon>
        <taxon>Torulaceae</taxon>
        <taxon>Dendryphion</taxon>
    </lineage>
</organism>
<proteinExistence type="predicted"/>
<dbReference type="FunFam" id="1.20.1250.20:FF:000013">
    <property type="entry name" value="MFS general substrate transporter"/>
    <property type="match status" value="1"/>
</dbReference>
<feature type="region of interest" description="Disordered" evidence="6">
    <location>
        <begin position="1"/>
        <end position="52"/>
    </location>
</feature>
<comment type="caution">
    <text evidence="9">The sequence shown here is derived from an EMBL/GenBank/DDBJ whole genome shotgun (WGS) entry which is preliminary data.</text>
</comment>
<dbReference type="InterPro" id="IPR036259">
    <property type="entry name" value="MFS_trans_sf"/>
</dbReference>
<dbReference type="OrthoDB" id="2962993at2759"/>
<evidence type="ECO:0000259" key="8">
    <source>
        <dbReference type="PROSITE" id="PS50850"/>
    </source>
</evidence>
<keyword evidence="4 7" id="KW-1133">Transmembrane helix</keyword>
<dbReference type="PANTHER" id="PTHR43791:SF91">
    <property type="entry name" value="MAJOR FACILITATOR SUPERFAMILY (MFS) PROFILE DOMAIN-CONTAINING PROTEIN-RELATED"/>
    <property type="match status" value="1"/>
</dbReference>
<feature type="transmembrane region" description="Helical" evidence="7">
    <location>
        <begin position="401"/>
        <end position="423"/>
    </location>
</feature>
<dbReference type="Gene3D" id="1.20.1250.20">
    <property type="entry name" value="MFS general substrate transporter like domains"/>
    <property type="match status" value="2"/>
</dbReference>
<feature type="transmembrane region" description="Helical" evidence="7">
    <location>
        <begin position="347"/>
        <end position="369"/>
    </location>
</feature>
<dbReference type="InterPro" id="IPR020846">
    <property type="entry name" value="MFS_dom"/>
</dbReference>
<keyword evidence="5 7" id="KW-0472">Membrane</keyword>
<evidence type="ECO:0000256" key="2">
    <source>
        <dbReference type="ARBA" id="ARBA00022448"/>
    </source>
</evidence>
<keyword evidence="3 7" id="KW-0812">Transmembrane</keyword>
<dbReference type="SUPFAM" id="SSF103473">
    <property type="entry name" value="MFS general substrate transporter"/>
    <property type="match status" value="1"/>
</dbReference>
<reference evidence="9" key="1">
    <citation type="journal article" date="2021" name="Nat. Commun.">
        <title>Genetic determinants of endophytism in the Arabidopsis root mycobiome.</title>
        <authorList>
            <person name="Mesny F."/>
            <person name="Miyauchi S."/>
            <person name="Thiergart T."/>
            <person name="Pickel B."/>
            <person name="Atanasova L."/>
            <person name="Karlsson M."/>
            <person name="Huettel B."/>
            <person name="Barry K.W."/>
            <person name="Haridas S."/>
            <person name="Chen C."/>
            <person name="Bauer D."/>
            <person name="Andreopoulos W."/>
            <person name="Pangilinan J."/>
            <person name="LaButti K."/>
            <person name="Riley R."/>
            <person name="Lipzen A."/>
            <person name="Clum A."/>
            <person name="Drula E."/>
            <person name="Henrissat B."/>
            <person name="Kohler A."/>
            <person name="Grigoriev I.V."/>
            <person name="Martin F.M."/>
            <person name="Hacquard S."/>
        </authorList>
    </citation>
    <scope>NUCLEOTIDE SEQUENCE</scope>
    <source>
        <strain evidence="9">MPI-CAGE-CH-0243</strain>
    </source>
</reference>
<feature type="transmembrane region" description="Helical" evidence="7">
    <location>
        <begin position="201"/>
        <end position="220"/>
    </location>
</feature>
<evidence type="ECO:0000256" key="1">
    <source>
        <dbReference type="ARBA" id="ARBA00004141"/>
    </source>
</evidence>
<evidence type="ECO:0000313" key="10">
    <source>
        <dbReference type="Proteomes" id="UP000700596"/>
    </source>
</evidence>
<accession>A0A9P9I7H5</accession>
<feature type="transmembrane region" description="Helical" evidence="7">
    <location>
        <begin position="467"/>
        <end position="490"/>
    </location>
</feature>
<dbReference type="PANTHER" id="PTHR43791">
    <property type="entry name" value="PERMEASE-RELATED"/>
    <property type="match status" value="1"/>
</dbReference>
<feature type="transmembrane region" description="Helical" evidence="7">
    <location>
        <begin position="376"/>
        <end position="395"/>
    </location>
</feature>
<dbReference type="InterPro" id="IPR011701">
    <property type="entry name" value="MFS"/>
</dbReference>
<dbReference type="EMBL" id="JAGMWT010000032">
    <property type="protein sequence ID" value="KAH7109445.1"/>
    <property type="molecule type" value="Genomic_DNA"/>
</dbReference>
<gene>
    <name evidence="9" type="ORF">B0J11DRAFT_573717</name>
</gene>
<evidence type="ECO:0000256" key="7">
    <source>
        <dbReference type="SAM" id="Phobius"/>
    </source>
</evidence>
<feature type="transmembrane region" description="Helical" evidence="7">
    <location>
        <begin position="138"/>
        <end position="157"/>
    </location>
</feature>
<feature type="domain" description="Major facilitator superfamily (MFS) profile" evidence="8">
    <location>
        <begin position="72"/>
        <end position="495"/>
    </location>
</feature>
<dbReference type="Proteomes" id="UP000700596">
    <property type="component" value="Unassembled WGS sequence"/>
</dbReference>
<feature type="transmembrane region" description="Helical" evidence="7">
    <location>
        <begin position="304"/>
        <end position="327"/>
    </location>
</feature>
<dbReference type="PROSITE" id="PS50850">
    <property type="entry name" value="MFS"/>
    <property type="match status" value="1"/>
</dbReference>
<sequence>MSNKLPSDSPPIGSTVSLNSSDESKKTRNASPDPAHLEKVSDPNQPPVVGQGAELVPKEVEKKLMRKLDIHIIPWAMWMYLMSFMDRVNIGNARIYGLEEDLGIAGTNQYQLAVSILFVTYCLFEAPSNSVLKRFQPARWLGVLTFCWGLVATFSAWVNNINSLIACRLLLGLFEAGLFPGLVVYLTMFYNRRNIALRTSFLYGTAALSGALGGLVAYGIGDLDGVRGWSGWRWIILINGIPTIFTGILTPWVLPNSPETASFLSEDDKRNMILLRQQEYGQTASAQHFDKRDAIRAFKDWKTWAFAIAQWSVLCMLYSFSVFLPTILQELNGVRDNNPGGWTNPQIQALTVPVYMLGAIVYISTSFYADKVQMRGPFVIVFNCIALLGYILLIANINMQASFAGCFILAIGVYTTSGFPMTWIGVNNPRYGKRAIASGLQLTVGNSSGVAAPFLFSTQFAPLYRPGYAACIGLMTMSLCIYTTLHLYFLKQNRDRKAGKQDWKMEGKTEEEIAEMGEDSPRYFFIP</sequence>
<dbReference type="FunFam" id="1.20.1250.20:FF:000034">
    <property type="entry name" value="MFS general substrate transporter"/>
    <property type="match status" value="1"/>
</dbReference>
<feature type="transmembrane region" description="Helical" evidence="7">
    <location>
        <begin position="232"/>
        <end position="254"/>
    </location>
</feature>
<evidence type="ECO:0000256" key="4">
    <source>
        <dbReference type="ARBA" id="ARBA00022989"/>
    </source>
</evidence>
<feature type="compositionally biased region" description="Polar residues" evidence="6">
    <location>
        <begin position="1"/>
        <end position="21"/>
    </location>
</feature>
<comment type="subcellular location">
    <subcellularLocation>
        <location evidence="1">Membrane</location>
        <topology evidence="1">Multi-pass membrane protein</topology>
    </subcellularLocation>
</comment>
<keyword evidence="10" id="KW-1185">Reference proteome</keyword>
<evidence type="ECO:0000256" key="3">
    <source>
        <dbReference type="ARBA" id="ARBA00022692"/>
    </source>
</evidence>
<feature type="transmembrane region" description="Helical" evidence="7">
    <location>
        <begin position="435"/>
        <end position="455"/>
    </location>
</feature>
<dbReference type="GO" id="GO:0022857">
    <property type="term" value="F:transmembrane transporter activity"/>
    <property type="evidence" value="ECO:0007669"/>
    <property type="project" value="InterPro"/>
</dbReference>